<dbReference type="Proteomes" id="UP000310200">
    <property type="component" value="Unassembled WGS sequence"/>
</dbReference>
<proteinExistence type="predicted"/>
<evidence type="ECO:0000313" key="2">
    <source>
        <dbReference type="Proteomes" id="UP000310200"/>
    </source>
</evidence>
<dbReference type="AlphaFoldDB" id="A0A4S2L1R0"/>
<protein>
    <submittedName>
        <fullName evidence="1">Uncharacterized protein</fullName>
    </submittedName>
</protein>
<sequence>MTGREQEVGPVARGDRHRWSRWREVGGSWVAAEYGVIGEISRGSSTAADACEKDSGQGTPWSNNIGTRRERRRTLNRMLDFEQQANQTQALASLDDDWHLLEGERTTFAIFFLPFLCLPRKVYRDRQVGVTVFKI</sequence>
<evidence type="ECO:0000313" key="1">
    <source>
        <dbReference type="EMBL" id="TGZ54277.1"/>
    </source>
</evidence>
<dbReference type="EMBL" id="QBLH01000792">
    <property type="protein sequence ID" value="TGZ54277.1"/>
    <property type="molecule type" value="Genomic_DNA"/>
</dbReference>
<name>A0A4S2L1R0_9HYME</name>
<reference evidence="1 2" key="1">
    <citation type="journal article" date="2019" name="Philos. Trans. R. Soc. Lond., B, Biol. Sci.">
        <title>Ant behaviour and brain gene expression of defending hosts depend on the ecological success of the intruding social parasite.</title>
        <authorList>
            <person name="Kaur R."/>
            <person name="Stoldt M."/>
            <person name="Jongepier E."/>
            <person name="Feldmeyer B."/>
            <person name="Menzel F."/>
            <person name="Bornberg-Bauer E."/>
            <person name="Foitzik S."/>
        </authorList>
    </citation>
    <scope>NUCLEOTIDE SEQUENCE [LARGE SCALE GENOMIC DNA]</scope>
    <source>
        <tissue evidence="1">Whole body</tissue>
    </source>
</reference>
<gene>
    <name evidence="1" type="ORF">DBV15_06244</name>
</gene>
<keyword evidence="2" id="KW-1185">Reference proteome</keyword>
<comment type="caution">
    <text evidence="1">The sequence shown here is derived from an EMBL/GenBank/DDBJ whole genome shotgun (WGS) entry which is preliminary data.</text>
</comment>
<accession>A0A4S2L1R0</accession>
<organism evidence="1 2">
    <name type="scientific">Temnothorax longispinosus</name>
    <dbReference type="NCBI Taxonomy" id="300112"/>
    <lineage>
        <taxon>Eukaryota</taxon>
        <taxon>Metazoa</taxon>
        <taxon>Ecdysozoa</taxon>
        <taxon>Arthropoda</taxon>
        <taxon>Hexapoda</taxon>
        <taxon>Insecta</taxon>
        <taxon>Pterygota</taxon>
        <taxon>Neoptera</taxon>
        <taxon>Endopterygota</taxon>
        <taxon>Hymenoptera</taxon>
        <taxon>Apocrita</taxon>
        <taxon>Aculeata</taxon>
        <taxon>Formicoidea</taxon>
        <taxon>Formicidae</taxon>
        <taxon>Myrmicinae</taxon>
        <taxon>Temnothorax</taxon>
    </lineage>
</organism>